<gene>
    <name evidence="1" type="ORF">GF339_01085</name>
</gene>
<dbReference type="AlphaFoldDB" id="A0A9D5Q3Y4"/>
<accession>A0A9D5Q3Y4</accession>
<evidence type="ECO:0000313" key="2">
    <source>
        <dbReference type="Proteomes" id="UP000649604"/>
    </source>
</evidence>
<name>A0A9D5Q3Y4_9BACT</name>
<reference evidence="1" key="1">
    <citation type="submission" date="2019-11" db="EMBL/GenBank/DDBJ databases">
        <title>Microbial mats filling the niche in hypersaline microbial mats.</title>
        <authorList>
            <person name="Wong H.L."/>
            <person name="Macleod F.I."/>
            <person name="White R.A. III"/>
            <person name="Burns B.P."/>
        </authorList>
    </citation>
    <scope>NUCLEOTIDE SEQUENCE</scope>
    <source>
        <strain evidence="1">Rbin_158</strain>
    </source>
</reference>
<dbReference type="EMBL" id="WJJP01000030">
    <property type="protein sequence ID" value="MBD3323144.1"/>
    <property type="molecule type" value="Genomic_DNA"/>
</dbReference>
<sequence length="78" mass="9497">MPVYKYKTCEEAEKALWNFQPDEAYFKQVAALWDFAEKLFPIRYPHGIFKYKSIEEANQDREAWERAYAKQRRSERKG</sequence>
<protein>
    <submittedName>
        <fullName evidence="1">Uncharacterized protein</fullName>
    </submittedName>
</protein>
<evidence type="ECO:0000313" key="1">
    <source>
        <dbReference type="EMBL" id="MBD3323144.1"/>
    </source>
</evidence>
<comment type="caution">
    <text evidence="1">The sequence shown here is derived from an EMBL/GenBank/DDBJ whole genome shotgun (WGS) entry which is preliminary data.</text>
</comment>
<dbReference type="Proteomes" id="UP000649604">
    <property type="component" value="Unassembled WGS sequence"/>
</dbReference>
<proteinExistence type="predicted"/>
<organism evidence="1 2">
    <name type="scientific">candidate division KSB3 bacterium</name>
    <dbReference type="NCBI Taxonomy" id="2044937"/>
    <lineage>
        <taxon>Bacteria</taxon>
        <taxon>candidate division KSB3</taxon>
    </lineage>
</organism>